<reference evidence="1" key="1">
    <citation type="submission" date="2020-07" db="EMBL/GenBank/DDBJ databases">
        <title>Ethylene signaling mediates host invasion by parasitic plants.</title>
        <authorList>
            <person name="Yoshida S."/>
        </authorList>
    </citation>
    <scope>NUCLEOTIDE SEQUENCE</scope>
    <source>
        <strain evidence="1">Okayama</strain>
    </source>
</reference>
<dbReference type="EMBL" id="BMAC01000302">
    <property type="protein sequence ID" value="GFP93134.1"/>
    <property type="molecule type" value="Genomic_DNA"/>
</dbReference>
<dbReference type="Proteomes" id="UP000653305">
    <property type="component" value="Unassembled WGS sequence"/>
</dbReference>
<protein>
    <submittedName>
        <fullName evidence="1">Uncharacterized protein</fullName>
    </submittedName>
</protein>
<name>A0A830C9N6_9LAMI</name>
<sequence length="102" mass="11430">MVLSGVQLSEQRMVTVHDFCGTTIVGIRDFGFKMFAKTVVYARYQPWEGETIRDQPWGKSRLGISLGKESSLSSRAANVMGSDGRIRAGRLFSSTHFLVDWI</sequence>
<accession>A0A830C9N6</accession>
<keyword evidence="2" id="KW-1185">Reference proteome</keyword>
<organism evidence="1 2">
    <name type="scientific">Phtheirospermum japonicum</name>
    <dbReference type="NCBI Taxonomy" id="374723"/>
    <lineage>
        <taxon>Eukaryota</taxon>
        <taxon>Viridiplantae</taxon>
        <taxon>Streptophyta</taxon>
        <taxon>Embryophyta</taxon>
        <taxon>Tracheophyta</taxon>
        <taxon>Spermatophyta</taxon>
        <taxon>Magnoliopsida</taxon>
        <taxon>eudicotyledons</taxon>
        <taxon>Gunneridae</taxon>
        <taxon>Pentapetalae</taxon>
        <taxon>asterids</taxon>
        <taxon>lamiids</taxon>
        <taxon>Lamiales</taxon>
        <taxon>Orobanchaceae</taxon>
        <taxon>Orobanchaceae incertae sedis</taxon>
        <taxon>Phtheirospermum</taxon>
    </lineage>
</organism>
<proteinExistence type="predicted"/>
<gene>
    <name evidence="1" type="ORF">PHJA_001457700</name>
</gene>
<dbReference type="AlphaFoldDB" id="A0A830C9N6"/>
<evidence type="ECO:0000313" key="1">
    <source>
        <dbReference type="EMBL" id="GFP93134.1"/>
    </source>
</evidence>
<evidence type="ECO:0000313" key="2">
    <source>
        <dbReference type="Proteomes" id="UP000653305"/>
    </source>
</evidence>
<comment type="caution">
    <text evidence="1">The sequence shown here is derived from an EMBL/GenBank/DDBJ whole genome shotgun (WGS) entry which is preliminary data.</text>
</comment>